<gene>
    <name evidence="2" type="ORF">PbJCM13498_03070</name>
</gene>
<dbReference type="PANTHER" id="PTHR30469:SF15">
    <property type="entry name" value="HLYD FAMILY OF SECRETION PROTEINS"/>
    <property type="match status" value="1"/>
</dbReference>
<feature type="signal peptide" evidence="1">
    <location>
        <begin position="1"/>
        <end position="24"/>
    </location>
</feature>
<protein>
    <recommendedName>
        <fullName evidence="4">RND transporter</fullName>
    </recommendedName>
</protein>
<dbReference type="Proteomes" id="UP000391834">
    <property type="component" value="Unassembled WGS sequence"/>
</dbReference>
<dbReference type="InterPro" id="IPR011053">
    <property type="entry name" value="Single_hybrid_motif"/>
</dbReference>
<feature type="chain" id="PRO_5024332687" description="RND transporter" evidence="1">
    <location>
        <begin position="25"/>
        <end position="318"/>
    </location>
</feature>
<sequence length="318" mass="34488">MKRNSTRFPFSAQRFWLAGTFALAALAFSGCGQKKSTSTAEPSTPLPEVQVTHVRQGAIQQTVQLNATAVFRRQHVLKSPVTGYVVKSFAEPGQMVQKGDPVFVIETKESRALGNSLDSLNRKLGLSGRMTIRASVSGYVAAISHQTGDFVPEGEPLATLNDRNSMVFILNVPVEWPTIIHNGMQLPVRLPDGRTLTGVVTETLPSVDQAAQTRQVIIRVQKAGVVPEGLIAKVSLAQSENENTQVLPKAAVLANETETNFWVMKLTEKETAVKVPVTTGIQTADSVEILTPTFRPSDEILTTGNYGVPDTLNVKVIR</sequence>
<organism evidence="2 3">
    <name type="scientific">Prolixibacter bellariivorans</name>
    <dbReference type="NCBI Taxonomy" id="314319"/>
    <lineage>
        <taxon>Bacteria</taxon>
        <taxon>Pseudomonadati</taxon>
        <taxon>Bacteroidota</taxon>
        <taxon>Bacteroidia</taxon>
        <taxon>Marinilabiliales</taxon>
        <taxon>Prolixibacteraceae</taxon>
        <taxon>Prolixibacter</taxon>
    </lineage>
</organism>
<dbReference type="CDD" id="cd06850">
    <property type="entry name" value="biotinyl_domain"/>
    <property type="match status" value="1"/>
</dbReference>
<keyword evidence="3" id="KW-1185">Reference proteome</keyword>
<comment type="caution">
    <text evidence="2">The sequence shown here is derived from an EMBL/GenBank/DDBJ whole genome shotgun (WGS) entry which is preliminary data.</text>
</comment>
<dbReference type="Gene3D" id="2.40.420.20">
    <property type="match status" value="1"/>
</dbReference>
<name>A0A5M4AUL4_9BACT</name>
<dbReference type="PROSITE" id="PS51257">
    <property type="entry name" value="PROKAR_LIPOPROTEIN"/>
    <property type="match status" value="1"/>
</dbReference>
<reference evidence="2 3" key="1">
    <citation type="submission" date="2019-10" db="EMBL/GenBank/DDBJ databases">
        <title>Prolixibacter strains distinguished by the presence of nitrate reductase genes were adept at nitrate-dependent anaerobic corrosion of metallic iron and carbon steel.</title>
        <authorList>
            <person name="Iino T."/>
            <person name="Shono N."/>
            <person name="Ito K."/>
            <person name="Nakamura R."/>
            <person name="Sueoka K."/>
            <person name="Harayama S."/>
            <person name="Ohkuma M."/>
        </authorList>
    </citation>
    <scope>NUCLEOTIDE SEQUENCE [LARGE SCALE GENOMIC DNA]</scope>
    <source>
        <strain evidence="2 3">JCM 13498</strain>
    </source>
</reference>
<accession>A0A5M4AUL4</accession>
<proteinExistence type="predicted"/>
<evidence type="ECO:0000313" key="2">
    <source>
        <dbReference type="EMBL" id="GET31444.1"/>
    </source>
</evidence>
<dbReference type="PANTHER" id="PTHR30469">
    <property type="entry name" value="MULTIDRUG RESISTANCE PROTEIN MDTA"/>
    <property type="match status" value="1"/>
</dbReference>
<keyword evidence="1" id="KW-0732">Signal</keyword>
<dbReference type="SUPFAM" id="SSF51230">
    <property type="entry name" value="Single hybrid motif"/>
    <property type="match status" value="1"/>
</dbReference>
<dbReference type="EMBL" id="BLAX01000001">
    <property type="protein sequence ID" value="GET31444.1"/>
    <property type="molecule type" value="Genomic_DNA"/>
</dbReference>
<dbReference type="GO" id="GO:1990281">
    <property type="term" value="C:efflux pump complex"/>
    <property type="evidence" value="ECO:0007669"/>
    <property type="project" value="TreeGrafter"/>
</dbReference>
<dbReference type="AlphaFoldDB" id="A0A5M4AUL4"/>
<dbReference type="GO" id="GO:0015562">
    <property type="term" value="F:efflux transmembrane transporter activity"/>
    <property type="evidence" value="ECO:0007669"/>
    <property type="project" value="TreeGrafter"/>
</dbReference>
<dbReference type="Gene3D" id="2.40.50.100">
    <property type="match status" value="2"/>
</dbReference>
<evidence type="ECO:0000313" key="3">
    <source>
        <dbReference type="Proteomes" id="UP000391834"/>
    </source>
</evidence>
<evidence type="ECO:0000256" key="1">
    <source>
        <dbReference type="SAM" id="SignalP"/>
    </source>
</evidence>
<evidence type="ECO:0008006" key="4">
    <source>
        <dbReference type="Google" id="ProtNLM"/>
    </source>
</evidence>